<evidence type="ECO:0000256" key="2">
    <source>
        <dbReference type="ARBA" id="ARBA00022801"/>
    </source>
</evidence>
<dbReference type="OrthoDB" id="9784466at2"/>
<dbReference type="EMBL" id="FRCA01000010">
    <property type="protein sequence ID" value="SHM62580.1"/>
    <property type="molecule type" value="Genomic_DNA"/>
</dbReference>
<reference evidence="4 7" key="2">
    <citation type="submission" date="2019-07" db="EMBL/GenBank/DDBJ databases">
        <title>Whole genome shotgun sequence of Halomonas cupida NBRC 102219.</title>
        <authorList>
            <person name="Hosoyama A."/>
            <person name="Uohara A."/>
            <person name="Ohji S."/>
            <person name="Ichikawa N."/>
        </authorList>
    </citation>
    <scope>NUCLEOTIDE SEQUENCE [LARGE SCALE GENOMIC DNA]</scope>
    <source>
        <strain evidence="4 7">NBRC 102219</strain>
    </source>
</reference>
<evidence type="ECO:0000256" key="1">
    <source>
        <dbReference type="ARBA" id="ARBA00022723"/>
    </source>
</evidence>
<dbReference type="STRING" id="44933.SAMN05660971_03429"/>
<evidence type="ECO:0000313" key="5">
    <source>
        <dbReference type="EMBL" id="SHM62580.1"/>
    </source>
</evidence>
<dbReference type="Gene3D" id="3.40.50.1000">
    <property type="entry name" value="HAD superfamily/HAD-like"/>
    <property type="match status" value="1"/>
</dbReference>
<keyword evidence="1" id="KW-0479">Metal-binding</keyword>
<evidence type="ECO:0000313" key="6">
    <source>
        <dbReference type="Proteomes" id="UP000184123"/>
    </source>
</evidence>
<dbReference type="InterPro" id="IPR050582">
    <property type="entry name" value="HAD-like_SerB"/>
</dbReference>
<dbReference type="EMBL" id="BJXU01000119">
    <property type="protein sequence ID" value="GEN24936.1"/>
    <property type="molecule type" value="Genomic_DNA"/>
</dbReference>
<dbReference type="GO" id="GO:0046872">
    <property type="term" value="F:metal ion binding"/>
    <property type="evidence" value="ECO:0007669"/>
    <property type="project" value="UniProtKB-KW"/>
</dbReference>
<gene>
    <name evidence="4" type="ORF">HCU01_28850</name>
    <name evidence="5" type="ORF">SAMN05660971_03429</name>
</gene>
<evidence type="ECO:0000313" key="7">
    <source>
        <dbReference type="Proteomes" id="UP000321726"/>
    </source>
</evidence>
<dbReference type="Proteomes" id="UP000321726">
    <property type="component" value="Unassembled WGS sequence"/>
</dbReference>
<dbReference type="InterPro" id="IPR036412">
    <property type="entry name" value="HAD-like_sf"/>
</dbReference>
<name>A0A1M7KBF0_9GAMM</name>
<dbReference type="RefSeq" id="WP_073436434.1">
    <property type="nucleotide sequence ID" value="NZ_BJXU01000119.1"/>
</dbReference>
<keyword evidence="7" id="KW-1185">Reference proteome</keyword>
<dbReference type="Gene3D" id="1.20.1440.100">
    <property type="entry name" value="SG protein - dephosphorylation function"/>
    <property type="match status" value="1"/>
</dbReference>
<protein>
    <submittedName>
        <fullName evidence="5">HAD-superfamily subfamily IB hydrolase, TIGR01490</fullName>
    </submittedName>
</protein>
<dbReference type="Pfam" id="PF12710">
    <property type="entry name" value="HAD"/>
    <property type="match status" value="1"/>
</dbReference>
<dbReference type="Proteomes" id="UP000184123">
    <property type="component" value="Unassembled WGS sequence"/>
</dbReference>
<dbReference type="AlphaFoldDB" id="A0A1M7KBF0"/>
<dbReference type="NCBIfam" id="TIGR01490">
    <property type="entry name" value="HAD-SF-IB-hyp1"/>
    <property type="match status" value="1"/>
</dbReference>
<keyword evidence="2 5" id="KW-0378">Hydrolase</keyword>
<dbReference type="InterPro" id="IPR006385">
    <property type="entry name" value="HAD_hydro_SerB1"/>
</dbReference>
<organism evidence="5 6">
    <name type="scientific">Halomonas cupida</name>
    <dbReference type="NCBI Taxonomy" id="44933"/>
    <lineage>
        <taxon>Bacteria</taxon>
        <taxon>Pseudomonadati</taxon>
        <taxon>Pseudomonadota</taxon>
        <taxon>Gammaproteobacteria</taxon>
        <taxon>Oceanospirillales</taxon>
        <taxon>Halomonadaceae</taxon>
        <taxon>Halomonas</taxon>
    </lineage>
</organism>
<sequence>MATDHTTPLDLALFDLDDTLLGGDITFQWMEWLIERGWIADGNAFRASFAAHERAYAAGELDMEQHLDLLLSPLEGRRVSDVSAEVEACLNDRVMSRLYPGGLQRIDWHRQQGHRVVVISASTAHLVAPLAQRIGADNVLATGLEEAGIDSDRYYTGKASGIRTFRDGKLKALEAWLDGRKPRQSWGYSDSHNDLPLLEAVDHAWAIHPDPRLEAIATERGWTMPDWR</sequence>
<evidence type="ECO:0000256" key="3">
    <source>
        <dbReference type="ARBA" id="ARBA00022842"/>
    </source>
</evidence>
<evidence type="ECO:0000313" key="4">
    <source>
        <dbReference type="EMBL" id="GEN24936.1"/>
    </source>
</evidence>
<dbReference type="InterPro" id="IPR023214">
    <property type="entry name" value="HAD_sf"/>
</dbReference>
<dbReference type="NCBIfam" id="TIGR01488">
    <property type="entry name" value="HAD-SF-IB"/>
    <property type="match status" value="1"/>
</dbReference>
<keyword evidence="3" id="KW-0460">Magnesium</keyword>
<reference evidence="5 6" key="1">
    <citation type="submission" date="2016-11" db="EMBL/GenBank/DDBJ databases">
        <authorList>
            <person name="Jaros S."/>
            <person name="Januszkiewicz K."/>
            <person name="Wedrychowicz H."/>
        </authorList>
    </citation>
    <scope>NUCLEOTIDE SEQUENCE [LARGE SCALE GENOMIC DNA]</scope>
    <source>
        <strain evidence="5 6">DSM 4740</strain>
    </source>
</reference>
<dbReference type="SUPFAM" id="SSF56784">
    <property type="entry name" value="HAD-like"/>
    <property type="match status" value="1"/>
</dbReference>
<proteinExistence type="predicted"/>
<dbReference type="GO" id="GO:0016787">
    <property type="term" value="F:hydrolase activity"/>
    <property type="evidence" value="ECO:0007669"/>
    <property type="project" value="UniProtKB-KW"/>
</dbReference>
<accession>A0A1M7KBF0</accession>
<dbReference type="PANTHER" id="PTHR43344">
    <property type="entry name" value="PHOSPHOSERINE PHOSPHATASE"/>
    <property type="match status" value="1"/>
</dbReference>
<dbReference type="PANTHER" id="PTHR43344:SF13">
    <property type="entry name" value="PHOSPHATASE RV3661-RELATED"/>
    <property type="match status" value="1"/>
</dbReference>